<feature type="compositionally biased region" description="Basic and acidic residues" evidence="1">
    <location>
        <begin position="591"/>
        <end position="600"/>
    </location>
</feature>
<dbReference type="Proteomes" id="UP000079169">
    <property type="component" value="Unplaced"/>
</dbReference>
<feature type="compositionally biased region" description="Basic and acidic residues" evidence="1">
    <location>
        <begin position="183"/>
        <end position="202"/>
    </location>
</feature>
<proteinExistence type="predicted"/>
<feature type="region of interest" description="Disordered" evidence="1">
    <location>
        <begin position="577"/>
        <end position="605"/>
    </location>
</feature>
<feature type="compositionally biased region" description="Basic and acidic residues" evidence="1">
    <location>
        <begin position="433"/>
        <end position="442"/>
    </location>
</feature>
<feature type="region of interest" description="Disordered" evidence="1">
    <location>
        <begin position="383"/>
        <end position="407"/>
    </location>
</feature>
<dbReference type="KEGG" id="dci:103517810"/>
<reference evidence="3" key="1">
    <citation type="submission" date="2025-08" db="UniProtKB">
        <authorList>
            <consortium name="RefSeq"/>
        </authorList>
    </citation>
    <scope>IDENTIFICATION</scope>
</reference>
<feature type="region of interest" description="Disordered" evidence="1">
    <location>
        <begin position="419"/>
        <end position="444"/>
    </location>
</feature>
<evidence type="ECO:0000313" key="3">
    <source>
        <dbReference type="RefSeq" id="XP_008481081.1"/>
    </source>
</evidence>
<keyword evidence="2" id="KW-1185">Reference proteome</keyword>
<evidence type="ECO:0000313" key="2">
    <source>
        <dbReference type="Proteomes" id="UP000079169"/>
    </source>
</evidence>
<gene>
    <name evidence="3" type="primary">LOC103517810</name>
</gene>
<feature type="compositionally biased region" description="Polar residues" evidence="1">
    <location>
        <begin position="802"/>
        <end position="813"/>
    </location>
</feature>
<feature type="region of interest" description="Disordered" evidence="1">
    <location>
        <begin position="181"/>
        <end position="202"/>
    </location>
</feature>
<dbReference type="AlphaFoldDB" id="A0A1S3DG56"/>
<feature type="compositionally biased region" description="Low complexity" evidence="1">
    <location>
        <begin position="419"/>
        <end position="430"/>
    </location>
</feature>
<feature type="region of interest" description="Disordered" evidence="1">
    <location>
        <begin position="780"/>
        <end position="816"/>
    </location>
</feature>
<protein>
    <submittedName>
        <fullName evidence="3">Uncharacterized protein</fullName>
    </submittedName>
</protein>
<evidence type="ECO:0000256" key="1">
    <source>
        <dbReference type="SAM" id="MobiDB-lite"/>
    </source>
</evidence>
<dbReference type="PaxDb" id="121845-A0A1S3DG56"/>
<sequence length="1063" mass="121550">MNREIELQETVNCGIELQEALEEEFGKKRSKNTEKIDNISRYHHITQSSEFNLNIDHDVSEKDILLCGQTLKKISQTNSKGERQVISETFLNENKSLKERNNPNKCSQNTINEIDYKRGEKIIHDDVKNSLVSKNPKKDRDTYEKYLEKMESGNKNLSKTDRVREVGVLVDNLMKKRNPVSIEENKKEISSDNDKNNDDPKRKILFKNDKKDEAISNNTLGNGNFNDCNDPNISLVFTMQTNHNKAFERCLEKSKQEKKLKMKIMQRDDKMNDCFEPKNCNDSDDPNTSLVFAIPSADSKAFEKCLEKSKQEEEQLRNKKLLKGRRKINDSLNEGRRSVSNESFKLEKLYNEIRNHKNRTYKRKLDHGNTKSNVSTQLVNKKRIVHGMSKRSTEESTGSNKSLNGKGVCVKQQLYNMDLPSNNNISPSLNTDSHTDKFKDPNETYPSLNLNNKQLEIHNDSEDSSENIVLSERIDLSKNGKKRQNEDDSDILIMSLAKNQERNVKKDSKSKHSKLMKNVTNESTTYNTNNITDAKSIKVTVEIHSEPQENDSNTNREKNNEDYKIISLSKGDNMIESSEASKLKNKRQRLVQKEKTHSNDITDDICLSNSRKSEARQKKSKKVGVKQTEKAFSISKICEDIRKEIIEEKQWTGTDKTSKRSNEFFRLNCSEYTTNPNSFSLNEKKSPKLDCDNLRSSGSSLDRICIKLKCDTSMVGEHTKKNGQYKSYTVQDSSITEIESSHDTTTTQNLSLLDMTKKKKGKSVDTDTIPLLTFESFDKSDDTDDDTSTDKLTNNKKDRRASTLSTPRNSVEYNSEDETVETIENFISKFPCTKESVETDSNKKVNSPMKSDTKGLFGIKPFDVEKIERQGSSLMFQNTSLFESTRSPNFNNNPLSDAMLFSNFIKNPSSFPSSFYQPARQNISVFGHTMHSVEQLSAMIEKIKLKEESVSTPHCILKPSRINNIELQKSSILSPSIENENLPYKIPNSVLKSSMLSLSSCRRNEACPNSSEKQFVNTVNAINVPNKESKTKNNEIISANSLTEIFLSETTCNQKRRIRPLMK</sequence>
<dbReference type="GeneID" id="103517810"/>
<name>A0A1S3DG56_DIACI</name>
<organism evidence="2 3">
    <name type="scientific">Diaphorina citri</name>
    <name type="common">Asian citrus psyllid</name>
    <dbReference type="NCBI Taxonomy" id="121845"/>
    <lineage>
        <taxon>Eukaryota</taxon>
        <taxon>Metazoa</taxon>
        <taxon>Ecdysozoa</taxon>
        <taxon>Arthropoda</taxon>
        <taxon>Hexapoda</taxon>
        <taxon>Insecta</taxon>
        <taxon>Pterygota</taxon>
        <taxon>Neoptera</taxon>
        <taxon>Paraneoptera</taxon>
        <taxon>Hemiptera</taxon>
        <taxon>Sternorrhyncha</taxon>
        <taxon>Psylloidea</taxon>
        <taxon>Psyllidae</taxon>
        <taxon>Diaphorininae</taxon>
        <taxon>Diaphorina</taxon>
    </lineage>
</organism>
<accession>A0A1S3DG56</accession>
<dbReference type="RefSeq" id="XP_008481081.1">
    <property type="nucleotide sequence ID" value="XM_008482859.1"/>
</dbReference>